<evidence type="ECO:0000313" key="3">
    <source>
        <dbReference type="Proteomes" id="UP000250557"/>
    </source>
</evidence>
<dbReference type="Proteomes" id="UP000663940">
    <property type="component" value="Chromosome"/>
</dbReference>
<dbReference type="AlphaFoldDB" id="A0AAE6JK26"/>
<sequence>MDDKMAKKVTGQLFLRMMKRKIIGVYQIWKRWIAIRIVQEGGHWETFLLVLIRGNKLVILTICGTQEKNIF</sequence>
<gene>
    <name evidence="1" type="ORF">DIU31_027450</name>
    <name evidence="2" type="ORF">J3L21_33580</name>
</gene>
<proteinExistence type="predicted"/>
<keyword evidence="4" id="KW-1185">Reference proteome</keyword>
<evidence type="ECO:0000313" key="2">
    <source>
        <dbReference type="EMBL" id="QTE50395.1"/>
    </source>
</evidence>
<accession>A0AAE6JK26</accession>
<organism evidence="1 3">
    <name type="scientific">Mucilaginibacter rubeus</name>
    <dbReference type="NCBI Taxonomy" id="2027860"/>
    <lineage>
        <taxon>Bacteria</taxon>
        <taxon>Pseudomonadati</taxon>
        <taxon>Bacteroidota</taxon>
        <taxon>Sphingobacteriia</taxon>
        <taxon>Sphingobacteriales</taxon>
        <taxon>Sphingobacteriaceae</taxon>
        <taxon>Mucilaginibacter</taxon>
    </lineage>
</organism>
<dbReference type="EMBL" id="CP043451">
    <property type="protein sequence ID" value="QEM07061.1"/>
    <property type="molecule type" value="Genomic_DNA"/>
</dbReference>
<reference evidence="2 4" key="2">
    <citation type="submission" date="2021-03" db="EMBL/GenBank/DDBJ databases">
        <title>Mucilaginibacter strains isolated from gold and copper mining confer multi heavy-metal resistance.</title>
        <authorList>
            <person name="Li Y."/>
        </authorList>
    </citation>
    <scope>NUCLEOTIDE SEQUENCE [LARGE SCALE GENOMIC DNA]</scope>
    <source>
        <strain evidence="2 4">P2-4</strain>
    </source>
</reference>
<dbReference type="EMBL" id="CP071880">
    <property type="protein sequence ID" value="QTE50395.1"/>
    <property type="molecule type" value="Genomic_DNA"/>
</dbReference>
<dbReference type="Proteomes" id="UP000250557">
    <property type="component" value="Chromosome"/>
</dbReference>
<evidence type="ECO:0000313" key="4">
    <source>
        <dbReference type="Proteomes" id="UP000663940"/>
    </source>
</evidence>
<name>A0AAE6JK26_9SPHI</name>
<reference evidence="1 3" key="1">
    <citation type="submission" date="2019-08" db="EMBL/GenBank/DDBJ databases">
        <title>Comparative genome analysis confer to the adaptation heavy metal polluted environment.</title>
        <authorList>
            <person name="Li Y."/>
        </authorList>
    </citation>
    <scope>NUCLEOTIDE SEQUENCE [LARGE SCALE GENOMIC DNA]</scope>
    <source>
        <strain evidence="1 3">P2</strain>
    </source>
</reference>
<evidence type="ECO:0000313" key="1">
    <source>
        <dbReference type="EMBL" id="QEM07061.1"/>
    </source>
</evidence>
<protein>
    <submittedName>
        <fullName evidence="1">Uncharacterized protein</fullName>
    </submittedName>
</protein>
<dbReference type="RefSeq" id="WP_112658173.1">
    <property type="nucleotide sequence ID" value="NZ_CP071879.1"/>
</dbReference>